<keyword evidence="5" id="KW-0687">Ribonucleoprotein</keyword>
<keyword evidence="2" id="KW-0690">Ribosome biogenesis</keyword>
<dbReference type="EMBL" id="UZAM01007864">
    <property type="protein sequence ID" value="VDP01902.1"/>
    <property type="molecule type" value="Genomic_DNA"/>
</dbReference>
<dbReference type="Pfam" id="PF04006">
    <property type="entry name" value="Mpp10"/>
    <property type="match status" value="1"/>
</dbReference>
<comment type="subcellular location">
    <subcellularLocation>
        <location evidence="1">Nucleus</location>
        <location evidence="1">Nucleolus</location>
    </subcellularLocation>
</comment>
<keyword evidence="4" id="KW-0539">Nucleus</keyword>
<reference evidence="7 8" key="2">
    <citation type="submission" date="2018-11" db="EMBL/GenBank/DDBJ databases">
        <authorList>
            <consortium name="Pathogen Informatics"/>
        </authorList>
    </citation>
    <scope>NUCLEOTIDE SEQUENCE [LARGE SCALE GENOMIC DNA]</scope>
</reference>
<keyword evidence="3" id="KW-0698">rRNA processing</keyword>
<evidence type="ECO:0000256" key="6">
    <source>
        <dbReference type="ARBA" id="ARBA00029455"/>
    </source>
</evidence>
<sequence>MLKAWDDVERKVKPEIKSNTYQNTLKLDQQKSELSLGEVYEKDFLKQYQKEEKKNPQYEEIEKRMKELFHKLDLLCSYHYVPQNVVSEVKVVNNMKSVAVEDIAPANYSEASQLAPEEIKVKICTVSASSGEQKSFSSTAFFRKLDETIKQDSAKKQKNTKLRRP</sequence>
<dbReference type="PANTHER" id="PTHR17039">
    <property type="entry name" value="U3 SMALL NUCLEOLAR RIBONUCLEOPROTEIN PROTEIN MPP10"/>
    <property type="match status" value="1"/>
</dbReference>
<comment type="similarity">
    <text evidence="6">Belongs to the MPP10 family.</text>
</comment>
<evidence type="ECO:0000256" key="2">
    <source>
        <dbReference type="ARBA" id="ARBA00022517"/>
    </source>
</evidence>
<dbReference type="GO" id="GO:0032040">
    <property type="term" value="C:small-subunit processome"/>
    <property type="evidence" value="ECO:0007669"/>
    <property type="project" value="TreeGrafter"/>
</dbReference>
<evidence type="ECO:0000256" key="5">
    <source>
        <dbReference type="ARBA" id="ARBA00023274"/>
    </source>
</evidence>
<organism evidence="9">
    <name type="scientific">Soboliphyme baturini</name>
    <dbReference type="NCBI Taxonomy" id="241478"/>
    <lineage>
        <taxon>Eukaryota</taxon>
        <taxon>Metazoa</taxon>
        <taxon>Ecdysozoa</taxon>
        <taxon>Nematoda</taxon>
        <taxon>Enoplea</taxon>
        <taxon>Dorylaimia</taxon>
        <taxon>Dioctophymatida</taxon>
        <taxon>Dioctophymatoidea</taxon>
        <taxon>Soboliphymatidae</taxon>
        <taxon>Soboliphyme</taxon>
    </lineage>
</organism>
<gene>
    <name evidence="7" type="ORF">SBAD_LOCUS3644</name>
</gene>
<dbReference type="PANTHER" id="PTHR17039:SF0">
    <property type="entry name" value="U3 SMALL NUCLEOLAR RIBONUCLEOPROTEIN PROTEIN MPP10"/>
    <property type="match status" value="1"/>
</dbReference>
<dbReference type="Proteomes" id="UP000270296">
    <property type="component" value="Unassembled WGS sequence"/>
</dbReference>
<proteinExistence type="inferred from homology"/>
<evidence type="ECO:0000256" key="4">
    <source>
        <dbReference type="ARBA" id="ARBA00023242"/>
    </source>
</evidence>
<dbReference type="GO" id="GO:0005732">
    <property type="term" value="C:sno(s)RNA-containing ribonucleoprotein complex"/>
    <property type="evidence" value="ECO:0007669"/>
    <property type="project" value="InterPro"/>
</dbReference>
<dbReference type="OrthoDB" id="5919762at2759"/>
<protein>
    <submittedName>
        <fullName evidence="9">BAR domain-containing protein</fullName>
    </submittedName>
</protein>
<dbReference type="AlphaFoldDB" id="A0A183IJ48"/>
<evidence type="ECO:0000313" key="7">
    <source>
        <dbReference type="EMBL" id="VDP01902.1"/>
    </source>
</evidence>
<evidence type="ECO:0000313" key="9">
    <source>
        <dbReference type="WBParaSite" id="SBAD_0000380801-mRNA-1"/>
    </source>
</evidence>
<keyword evidence="8" id="KW-1185">Reference proteome</keyword>
<dbReference type="WBParaSite" id="SBAD_0000380801-mRNA-1">
    <property type="protein sequence ID" value="SBAD_0000380801-mRNA-1"/>
    <property type="gene ID" value="SBAD_0000380801"/>
</dbReference>
<name>A0A183IJ48_9BILA</name>
<evidence type="ECO:0000256" key="3">
    <source>
        <dbReference type="ARBA" id="ARBA00022552"/>
    </source>
</evidence>
<accession>A0A183IJ48</accession>
<dbReference type="GO" id="GO:0034457">
    <property type="term" value="C:Mpp10 complex"/>
    <property type="evidence" value="ECO:0007669"/>
    <property type="project" value="InterPro"/>
</dbReference>
<evidence type="ECO:0000256" key="1">
    <source>
        <dbReference type="ARBA" id="ARBA00004604"/>
    </source>
</evidence>
<dbReference type="InterPro" id="IPR012173">
    <property type="entry name" value="Mpp10"/>
</dbReference>
<reference evidence="9" key="1">
    <citation type="submission" date="2016-06" db="UniProtKB">
        <authorList>
            <consortium name="WormBaseParasite"/>
        </authorList>
    </citation>
    <scope>IDENTIFICATION</scope>
</reference>
<dbReference type="GO" id="GO:0006364">
    <property type="term" value="P:rRNA processing"/>
    <property type="evidence" value="ECO:0007669"/>
    <property type="project" value="UniProtKB-KW"/>
</dbReference>
<evidence type="ECO:0000313" key="8">
    <source>
        <dbReference type="Proteomes" id="UP000270296"/>
    </source>
</evidence>